<sequence length="515" mass="57129">MRPMSLQLPHRVPILLKDCASKRQLDQIHGLLLTSCLHRLPGMRALLVRGATELGDTAHADLLFSSFRGADPPDAVALYNAMIRGCAYHGPHGRALDLFAEMTRRGEGLAPDSFTYPFVVDACARLKVWRSAEAVHCRVLKEGLDAVPAVGSSLLAFYVARGSLGDARRVFDGFAIKTVGLSNRMVSEYAKARDIKSAWELFDAMAERDVVSWNAMLTAYVKAADVVAAKELFARMPVKNIISWTTMIRALSDAGDFVGMRSLFNRMPERNLVSWNCILSSYTKHGRFRQALQMFPRMLLEGLIPDSFTVVSVLSACENLRKLRLGRWIHANLVTPALQVHAEVGTALIEMYAMCGDIARALVVFFKMDRKDVFSWNVMIRALAVHRQAEDAFKLFDLMRKQGFRPNHFTFMGVLLACRYGSLVDEGRRLFDMMQKDYGIPPSLQHYGCLIDLLCCNGHVDEAVAVLQGMPCRPDSEVWRALLGGCRIEAGLGSAEKATVGVVQSSGDEMCVAST</sequence>
<dbReference type="Pfam" id="PF13041">
    <property type="entry name" value="PPR_2"/>
    <property type="match status" value="3"/>
</dbReference>
<protein>
    <recommendedName>
        <fullName evidence="6">Pentacotripeptide-repeat region of PRORP domain-containing protein</fullName>
    </recommendedName>
</protein>
<accession>A0A2T7D1V0</accession>
<dbReference type="GO" id="GO:0003723">
    <property type="term" value="F:RNA binding"/>
    <property type="evidence" value="ECO:0007669"/>
    <property type="project" value="InterPro"/>
</dbReference>
<keyword evidence="1" id="KW-0677">Repeat</keyword>
<proteinExistence type="predicted"/>
<feature type="repeat" description="PPR" evidence="3">
    <location>
        <begin position="372"/>
        <end position="406"/>
    </location>
</feature>
<evidence type="ECO:0000313" key="5">
    <source>
        <dbReference type="Proteomes" id="UP000244336"/>
    </source>
</evidence>
<dbReference type="Pfam" id="PF01535">
    <property type="entry name" value="PPR"/>
    <property type="match status" value="2"/>
</dbReference>
<dbReference type="FunFam" id="1.25.40.10:FF:000242">
    <property type="entry name" value="Pentatricopeptide repeat-containing protein"/>
    <property type="match status" value="1"/>
</dbReference>
<dbReference type="Proteomes" id="UP000244336">
    <property type="component" value="Chromosome 7"/>
</dbReference>
<dbReference type="OrthoDB" id="185373at2759"/>
<keyword evidence="2" id="KW-0809">Transit peptide</keyword>
<evidence type="ECO:0000256" key="2">
    <source>
        <dbReference type="ARBA" id="ARBA00022946"/>
    </source>
</evidence>
<evidence type="ECO:0000256" key="3">
    <source>
        <dbReference type="PROSITE-ProRule" id="PRU00708"/>
    </source>
</evidence>
<dbReference type="Gramene" id="PUZ49577">
    <property type="protein sequence ID" value="PUZ49577"/>
    <property type="gene ID" value="GQ55_7G336600"/>
</dbReference>
<dbReference type="InterPro" id="IPR046960">
    <property type="entry name" value="PPR_At4g14850-like_plant"/>
</dbReference>
<dbReference type="NCBIfam" id="TIGR00756">
    <property type="entry name" value="PPR"/>
    <property type="match status" value="6"/>
</dbReference>
<feature type="repeat" description="PPR" evidence="3">
    <location>
        <begin position="271"/>
        <end position="305"/>
    </location>
</feature>
<dbReference type="Gene3D" id="1.25.40.10">
    <property type="entry name" value="Tetratricopeptide repeat domain"/>
    <property type="match status" value="3"/>
</dbReference>
<dbReference type="InterPro" id="IPR011990">
    <property type="entry name" value="TPR-like_helical_dom_sf"/>
</dbReference>
<evidence type="ECO:0000256" key="1">
    <source>
        <dbReference type="ARBA" id="ARBA00022737"/>
    </source>
</evidence>
<dbReference type="InterPro" id="IPR002885">
    <property type="entry name" value="PPR_rpt"/>
</dbReference>
<dbReference type="PANTHER" id="PTHR47926:SF403">
    <property type="entry name" value="PENTACOTRIPEPTIDE-REPEAT REGION OF PRORP DOMAIN-CONTAINING PROTEIN"/>
    <property type="match status" value="1"/>
</dbReference>
<evidence type="ECO:0008006" key="6">
    <source>
        <dbReference type="Google" id="ProtNLM"/>
    </source>
</evidence>
<gene>
    <name evidence="4" type="ORF">GQ55_7G336600</name>
</gene>
<keyword evidence="5" id="KW-1185">Reference proteome</keyword>
<dbReference type="PROSITE" id="PS51375">
    <property type="entry name" value="PPR"/>
    <property type="match status" value="4"/>
</dbReference>
<feature type="repeat" description="PPR" evidence="3">
    <location>
        <begin position="75"/>
        <end position="109"/>
    </location>
</feature>
<feature type="repeat" description="PPR" evidence="3">
    <location>
        <begin position="209"/>
        <end position="243"/>
    </location>
</feature>
<dbReference type="AlphaFoldDB" id="A0A2T7D1V0"/>
<reference evidence="4 5" key="1">
    <citation type="submission" date="2018-04" db="EMBL/GenBank/DDBJ databases">
        <title>WGS assembly of Panicum hallii var. hallii HAL2.</title>
        <authorList>
            <person name="Lovell J."/>
            <person name="Jenkins J."/>
            <person name="Lowry D."/>
            <person name="Mamidi S."/>
            <person name="Sreedasyam A."/>
            <person name="Weng X."/>
            <person name="Barry K."/>
            <person name="Bonette J."/>
            <person name="Campitelli B."/>
            <person name="Daum C."/>
            <person name="Gordon S."/>
            <person name="Gould B."/>
            <person name="Lipzen A."/>
            <person name="MacQueen A."/>
            <person name="Palacio-Mejia J."/>
            <person name="Plott C."/>
            <person name="Shakirov E."/>
            <person name="Shu S."/>
            <person name="Yoshinaga Y."/>
            <person name="Zane M."/>
            <person name="Rokhsar D."/>
            <person name="Grimwood J."/>
            <person name="Schmutz J."/>
            <person name="Juenger T."/>
        </authorList>
    </citation>
    <scope>NUCLEOTIDE SEQUENCE [LARGE SCALE GENOMIC DNA]</scope>
    <source>
        <strain evidence="5">cv. HAL2</strain>
    </source>
</reference>
<dbReference type="PANTHER" id="PTHR47926">
    <property type="entry name" value="PENTATRICOPEPTIDE REPEAT-CONTAINING PROTEIN"/>
    <property type="match status" value="1"/>
</dbReference>
<name>A0A2T7D1V0_9POAL</name>
<dbReference type="GO" id="GO:0009451">
    <property type="term" value="P:RNA modification"/>
    <property type="evidence" value="ECO:0007669"/>
    <property type="project" value="InterPro"/>
</dbReference>
<dbReference type="Pfam" id="PF12854">
    <property type="entry name" value="PPR_1"/>
    <property type="match status" value="1"/>
</dbReference>
<organism evidence="4 5">
    <name type="scientific">Panicum hallii var. hallii</name>
    <dbReference type="NCBI Taxonomy" id="1504633"/>
    <lineage>
        <taxon>Eukaryota</taxon>
        <taxon>Viridiplantae</taxon>
        <taxon>Streptophyta</taxon>
        <taxon>Embryophyta</taxon>
        <taxon>Tracheophyta</taxon>
        <taxon>Spermatophyta</taxon>
        <taxon>Magnoliopsida</taxon>
        <taxon>Liliopsida</taxon>
        <taxon>Poales</taxon>
        <taxon>Poaceae</taxon>
        <taxon>PACMAD clade</taxon>
        <taxon>Panicoideae</taxon>
        <taxon>Panicodae</taxon>
        <taxon>Paniceae</taxon>
        <taxon>Panicinae</taxon>
        <taxon>Panicum</taxon>
        <taxon>Panicum sect. Panicum</taxon>
    </lineage>
</organism>
<evidence type="ECO:0000313" key="4">
    <source>
        <dbReference type="EMBL" id="PUZ49577.1"/>
    </source>
</evidence>
<dbReference type="EMBL" id="CM009755">
    <property type="protein sequence ID" value="PUZ49577.1"/>
    <property type="molecule type" value="Genomic_DNA"/>
</dbReference>